<feature type="compositionally biased region" description="Polar residues" evidence="1">
    <location>
        <begin position="91"/>
        <end position="105"/>
    </location>
</feature>
<feature type="region of interest" description="Disordered" evidence="1">
    <location>
        <begin position="49"/>
        <end position="109"/>
    </location>
</feature>
<dbReference type="EMBL" id="LNNH01000007">
    <property type="protein sequence ID" value="KWW22247.1"/>
    <property type="molecule type" value="Genomic_DNA"/>
</dbReference>
<accession>A0A120GR35</accession>
<dbReference type="Proteomes" id="UP000064189">
    <property type="component" value="Unassembled WGS sequence"/>
</dbReference>
<dbReference type="InterPro" id="IPR025883">
    <property type="entry name" value="Cadherin-like_domain"/>
</dbReference>
<reference evidence="3 4" key="1">
    <citation type="submission" date="2015-11" db="EMBL/GenBank/DDBJ databases">
        <title>Genome Sequence of Bacillus simplex strain VanAntwerpen2.</title>
        <authorList>
            <person name="Couger M.B."/>
        </authorList>
    </citation>
    <scope>NUCLEOTIDE SEQUENCE [LARGE SCALE GENOMIC DNA]</scope>
    <source>
        <strain evidence="3 4">VanAntwerpen02</strain>
    </source>
</reference>
<evidence type="ECO:0000259" key="2">
    <source>
        <dbReference type="Pfam" id="PF12733"/>
    </source>
</evidence>
<proteinExistence type="predicted"/>
<dbReference type="AlphaFoldDB" id="A0A120GR35"/>
<keyword evidence="4" id="KW-1185">Reference proteome</keyword>
<evidence type="ECO:0000256" key="1">
    <source>
        <dbReference type="SAM" id="MobiDB-lite"/>
    </source>
</evidence>
<dbReference type="Pfam" id="PF12733">
    <property type="entry name" value="Cadherin-like"/>
    <property type="match status" value="2"/>
</dbReference>
<protein>
    <recommendedName>
        <fullName evidence="2">Cadherin-like beta-sandwich-like domain-containing protein</fullName>
    </recommendedName>
</protein>
<gene>
    <name evidence="3" type="ORF">AS888_13315</name>
</gene>
<sequence length="248" mass="26935">MSDRAAHVVVNGKDVTKSGVEVPLPIGDTAVKIIVTAENGDERTYLLTITRADGKKTEKEEKDTSQEDKGQKQPAIETPPSTGAVKADTLSARTFNDQKATNVSHTGKAAQPENVSIQKMNAGIDKGSAAERVEKEDEAPALNHLTASTGEWNKPFLSNEYTYHIEVDNDVNSVELDAATGADVTAIEYDGGNKKKVKVKNKAKTAISVTVSKDAKRRTYVLVFEKDMKVELDEEETVDDAKQEEKGD</sequence>
<feature type="domain" description="Cadherin-like beta-sandwich-like" evidence="2">
    <location>
        <begin position="154"/>
        <end position="224"/>
    </location>
</feature>
<feature type="compositionally biased region" description="Basic and acidic residues" evidence="1">
    <location>
        <begin position="52"/>
        <end position="71"/>
    </location>
</feature>
<organism evidence="3 4">
    <name type="scientific">Peribacillus simplex</name>
    <dbReference type="NCBI Taxonomy" id="1478"/>
    <lineage>
        <taxon>Bacteria</taxon>
        <taxon>Bacillati</taxon>
        <taxon>Bacillota</taxon>
        <taxon>Bacilli</taxon>
        <taxon>Bacillales</taxon>
        <taxon>Bacillaceae</taxon>
        <taxon>Peribacillus</taxon>
    </lineage>
</organism>
<comment type="caution">
    <text evidence="3">The sequence shown here is derived from an EMBL/GenBank/DDBJ whole genome shotgun (WGS) entry which is preliminary data.</text>
</comment>
<name>A0A120GR35_9BACI</name>
<feature type="domain" description="Cadherin-like beta-sandwich-like" evidence="2">
    <location>
        <begin position="3"/>
        <end position="51"/>
    </location>
</feature>
<evidence type="ECO:0000313" key="3">
    <source>
        <dbReference type="EMBL" id="KWW22247.1"/>
    </source>
</evidence>
<evidence type="ECO:0000313" key="4">
    <source>
        <dbReference type="Proteomes" id="UP000064189"/>
    </source>
</evidence>